<dbReference type="RefSeq" id="WP_244551611.1">
    <property type="nucleotide sequence ID" value="NZ_FTMD01000002.1"/>
</dbReference>
<evidence type="ECO:0000256" key="6">
    <source>
        <dbReference type="ARBA" id="ARBA00020337"/>
    </source>
</evidence>
<comment type="pathway">
    <text evidence="3 7">Carbohydrate degradation; pentose phosphate pathway; D-ribulose 5-phosphate from D-glucose 6-phosphate (oxidative stage): step 2/3.</text>
</comment>
<evidence type="ECO:0000256" key="3">
    <source>
        <dbReference type="ARBA" id="ARBA00004961"/>
    </source>
</evidence>
<accession>A0A1N6Q9E1</accession>
<keyword evidence="10" id="KW-1185">Reference proteome</keyword>
<organism evidence="9 10">
    <name type="scientific">Aromatoleum tolulyticum</name>
    <dbReference type="NCBI Taxonomy" id="34027"/>
    <lineage>
        <taxon>Bacteria</taxon>
        <taxon>Pseudomonadati</taxon>
        <taxon>Pseudomonadota</taxon>
        <taxon>Betaproteobacteria</taxon>
        <taxon>Rhodocyclales</taxon>
        <taxon>Rhodocyclaceae</taxon>
        <taxon>Aromatoleum</taxon>
    </lineage>
</organism>
<evidence type="ECO:0000256" key="2">
    <source>
        <dbReference type="ARBA" id="ARBA00002681"/>
    </source>
</evidence>
<reference evidence="10" key="1">
    <citation type="submission" date="2017-01" db="EMBL/GenBank/DDBJ databases">
        <authorList>
            <person name="Varghese N."/>
            <person name="Submissions S."/>
        </authorList>
    </citation>
    <scope>NUCLEOTIDE SEQUENCE [LARGE SCALE GENOMIC DNA]</scope>
    <source>
        <strain evidence="10">ATCC 51758</strain>
    </source>
</reference>
<dbReference type="PANTHER" id="PTHR11054">
    <property type="entry name" value="6-PHOSPHOGLUCONOLACTONASE"/>
    <property type="match status" value="1"/>
</dbReference>
<keyword evidence="7" id="KW-0378">Hydrolase</keyword>
<evidence type="ECO:0000259" key="8">
    <source>
        <dbReference type="Pfam" id="PF01182"/>
    </source>
</evidence>
<gene>
    <name evidence="7" type="primary">pgl</name>
    <name evidence="9" type="ORF">SAMN05421829_102404</name>
</gene>
<evidence type="ECO:0000256" key="7">
    <source>
        <dbReference type="RuleBase" id="RU365095"/>
    </source>
</evidence>
<dbReference type="GO" id="GO:0017057">
    <property type="term" value="F:6-phosphogluconolactonase activity"/>
    <property type="evidence" value="ECO:0007669"/>
    <property type="project" value="UniProtKB-UniRule"/>
</dbReference>
<protein>
    <recommendedName>
        <fullName evidence="6 7">6-phosphogluconolactonase</fullName>
        <shortName evidence="7">6PGL</shortName>
        <ecNumber evidence="5 7">3.1.1.31</ecNumber>
    </recommendedName>
</protein>
<proteinExistence type="inferred from homology"/>
<dbReference type="CDD" id="cd01400">
    <property type="entry name" value="6PGL"/>
    <property type="match status" value="1"/>
</dbReference>
<comment type="function">
    <text evidence="2 7">Hydrolysis of 6-phosphogluconolactone to 6-phosphogluconate.</text>
</comment>
<evidence type="ECO:0000256" key="1">
    <source>
        <dbReference type="ARBA" id="ARBA00000832"/>
    </source>
</evidence>
<dbReference type="InterPro" id="IPR005900">
    <property type="entry name" value="6-phosphogluconolactonase_DevB"/>
</dbReference>
<evidence type="ECO:0000256" key="5">
    <source>
        <dbReference type="ARBA" id="ARBA00013198"/>
    </source>
</evidence>
<comment type="catalytic activity">
    <reaction evidence="1 7">
        <text>6-phospho-D-glucono-1,5-lactone + H2O = 6-phospho-D-gluconate + H(+)</text>
        <dbReference type="Rhea" id="RHEA:12556"/>
        <dbReference type="ChEBI" id="CHEBI:15377"/>
        <dbReference type="ChEBI" id="CHEBI:15378"/>
        <dbReference type="ChEBI" id="CHEBI:57955"/>
        <dbReference type="ChEBI" id="CHEBI:58759"/>
        <dbReference type="EC" id="3.1.1.31"/>
    </reaction>
</comment>
<dbReference type="Pfam" id="PF01182">
    <property type="entry name" value="Glucosamine_iso"/>
    <property type="match status" value="1"/>
</dbReference>
<sequence>MELAMENTMERDHALDLPRHVAQDLFPDAATMSAALADRVAAMLRHAIGQRGRASLVVSGGRSPVPFLRALGQRKLDWARVTVTLADERWVPADHPDSNAGLVIANLLQGPAAEARFVPLYGGENSPGDGLAACAARLGEMQRPFDVVVLGMGDDGHFASIFPGIPRLGELLSESGPALAATVPPAAPHARITLGLSALLDARRILLPIAGAAKRSVIEAAAGGHESFPIATLLRQRRAPMHVFFCPST</sequence>
<feature type="domain" description="Glucosamine/galactosamine-6-phosphate isomerase" evidence="8">
    <location>
        <begin position="27"/>
        <end position="234"/>
    </location>
</feature>
<dbReference type="Proteomes" id="UP000186819">
    <property type="component" value="Unassembled WGS sequence"/>
</dbReference>
<evidence type="ECO:0000313" key="9">
    <source>
        <dbReference type="EMBL" id="SIQ13187.1"/>
    </source>
</evidence>
<dbReference type="SUPFAM" id="SSF100950">
    <property type="entry name" value="NagB/RpiA/CoA transferase-like"/>
    <property type="match status" value="1"/>
</dbReference>
<name>A0A1N6Q9E1_9RHOO</name>
<evidence type="ECO:0000256" key="4">
    <source>
        <dbReference type="ARBA" id="ARBA00010662"/>
    </source>
</evidence>
<evidence type="ECO:0000313" key="10">
    <source>
        <dbReference type="Proteomes" id="UP000186819"/>
    </source>
</evidence>
<dbReference type="InterPro" id="IPR006148">
    <property type="entry name" value="Glc/Gal-6P_isomerase"/>
</dbReference>
<dbReference type="InterPro" id="IPR039104">
    <property type="entry name" value="6PGL"/>
</dbReference>
<dbReference type="GO" id="GO:0006098">
    <property type="term" value="P:pentose-phosphate shunt"/>
    <property type="evidence" value="ECO:0007669"/>
    <property type="project" value="UniProtKB-UniPathway"/>
</dbReference>
<dbReference type="UniPathway" id="UPA00115">
    <property type="reaction ID" value="UER00409"/>
</dbReference>
<comment type="similarity">
    <text evidence="4 7">Belongs to the glucosamine/galactosamine-6-phosphate isomerase family. 6-phosphogluconolactonase subfamily.</text>
</comment>
<dbReference type="EC" id="3.1.1.31" evidence="5 7"/>
<dbReference type="Gene3D" id="3.40.50.1360">
    <property type="match status" value="1"/>
</dbReference>
<dbReference type="InterPro" id="IPR037171">
    <property type="entry name" value="NagB/RpiA_transferase-like"/>
</dbReference>
<dbReference type="NCBIfam" id="TIGR01198">
    <property type="entry name" value="pgl"/>
    <property type="match status" value="1"/>
</dbReference>
<dbReference type="GO" id="GO:0005975">
    <property type="term" value="P:carbohydrate metabolic process"/>
    <property type="evidence" value="ECO:0007669"/>
    <property type="project" value="UniProtKB-UniRule"/>
</dbReference>
<dbReference type="EMBL" id="FTMD01000002">
    <property type="protein sequence ID" value="SIQ13187.1"/>
    <property type="molecule type" value="Genomic_DNA"/>
</dbReference>
<dbReference type="PANTHER" id="PTHR11054:SF0">
    <property type="entry name" value="6-PHOSPHOGLUCONOLACTONASE"/>
    <property type="match status" value="1"/>
</dbReference>
<dbReference type="STRING" id="34027.SAMN05421829_102404"/>
<dbReference type="AlphaFoldDB" id="A0A1N6Q9E1"/>